<dbReference type="EMBL" id="JACJVN010000027">
    <property type="protein sequence ID" value="MBB6677092.1"/>
    <property type="molecule type" value="Genomic_DNA"/>
</dbReference>
<dbReference type="InterPro" id="IPR003370">
    <property type="entry name" value="Chromate_transpt"/>
</dbReference>
<dbReference type="AlphaFoldDB" id="A0A841T837"/>
<evidence type="ECO:0000256" key="1">
    <source>
        <dbReference type="ARBA" id="ARBA00004651"/>
    </source>
</evidence>
<gene>
    <name evidence="8" type="ORF">H4Q31_07105</name>
</gene>
<reference evidence="8 9" key="1">
    <citation type="submission" date="2020-08" db="EMBL/GenBank/DDBJ databases">
        <title>Cohnella phylogeny.</title>
        <authorList>
            <person name="Dunlap C."/>
        </authorList>
    </citation>
    <scope>NUCLEOTIDE SEQUENCE [LARGE SCALE GENOMIC DNA]</scope>
    <source>
        <strain evidence="8 9">DSM 103658</strain>
    </source>
</reference>
<dbReference type="PANTHER" id="PTHR43663:SF1">
    <property type="entry name" value="CHROMATE TRANSPORTER"/>
    <property type="match status" value="1"/>
</dbReference>
<dbReference type="RefSeq" id="WP_185178378.1">
    <property type="nucleotide sequence ID" value="NZ_CBCSEP010000001.1"/>
</dbReference>
<evidence type="ECO:0000313" key="9">
    <source>
        <dbReference type="Proteomes" id="UP000574133"/>
    </source>
</evidence>
<dbReference type="PANTHER" id="PTHR43663">
    <property type="entry name" value="CHROMATE TRANSPORT PROTEIN-RELATED"/>
    <property type="match status" value="1"/>
</dbReference>
<evidence type="ECO:0000256" key="5">
    <source>
        <dbReference type="ARBA" id="ARBA00022989"/>
    </source>
</evidence>
<proteinExistence type="inferred from homology"/>
<comment type="subcellular location">
    <subcellularLocation>
        <location evidence="1">Cell membrane</location>
        <topology evidence="1">Multi-pass membrane protein</topology>
    </subcellularLocation>
</comment>
<dbReference type="InterPro" id="IPR052518">
    <property type="entry name" value="CHR_Transporter"/>
</dbReference>
<feature type="transmembrane region" description="Helical" evidence="7">
    <location>
        <begin position="136"/>
        <end position="154"/>
    </location>
</feature>
<accession>A0A841T837</accession>
<evidence type="ECO:0000256" key="4">
    <source>
        <dbReference type="ARBA" id="ARBA00022692"/>
    </source>
</evidence>
<keyword evidence="3" id="KW-1003">Cell membrane</keyword>
<keyword evidence="5 7" id="KW-1133">Transmembrane helix</keyword>
<protein>
    <submittedName>
        <fullName evidence="8">Chromate transporter</fullName>
    </submittedName>
</protein>
<dbReference type="Pfam" id="PF02417">
    <property type="entry name" value="Chromate_transp"/>
    <property type="match status" value="1"/>
</dbReference>
<feature type="transmembrane region" description="Helical" evidence="7">
    <location>
        <begin position="161"/>
        <end position="176"/>
    </location>
</feature>
<comment type="caution">
    <text evidence="8">The sequence shown here is derived from an EMBL/GenBank/DDBJ whole genome shotgun (WGS) entry which is preliminary data.</text>
</comment>
<evidence type="ECO:0000256" key="7">
    <source>
        <dbReference type="SAM" id="Phobius"/>
    </source>
</evidence>
<feature type="transmembrane region" description="Helical" evidence="7">
    <location>
        <begin position="107"/>
        <end position="124"/>
    </location>
</feature>
<keyword evidence="9" id="KW-1185">Reference proteome</keyword>
<sequence>MWILFLFFLRLGFVSFGGGYALIPMIEREAVQQGWMTQDAFLNAVTVAGMSPGPIAVNLGTLIGYRTFGIGGAAAAVGGLVLPSIIMSAAMLLLIHRLRKQSWISRLFYGLQPIVTALILYAVYRLGIGSLDRGSWGGHLVFGLAIIGIGWVMLVRYRMPPVYLLLFSAIAGAAVLG</sequence>
<dbReference type="Proteomes" id="UP000574133">
    <property type="component" value="Unassembled WGS sequence"/>
</dbReference>
<evidence type="ECO:0000256" key="3">
    <source>
        <dbReference type="ARBA" id="ARBA00022475"/>
    </source>
</evidence>
<name>A0A841T837_9BACL</name>
<organism evidence="8 9">
    <name type="scientific">Cohnella lubricantis</name>
    <dbReference type="NCBI Taxonomy" id="2163172"/>
    <lineage>
        <taxon>Bacteria</taxon>
        <taxon>Bacillati</taxon>
        <taxon>Bacillota</taxon>
        <taxon>Bacilli</taxon>
        <taxon>Bacillales</taxon>
        <taxon>Paenibacillaceae</taxon>
        <taxon>Cohnella</taxon>
    </lineage>
</organism>
<dbReference type="GO" id="GO:0015109">
    <property type="term" value="F:chromate transmembrane transporter activity"/>
    <property type="evidence" value="ECO:0007669"/>
    <property type="project" value="InterPro"/>
</dbReference>
<evidence type="ECO:0000256" key="2">
    <source>
        <dbReference type="ARBA" id="ARBA00005262"/>
    </source>
</evidence>
<feature type="transmembrane region" description="Helical" evidence="7">
    <location>
        <begin position="68"/>
        <end position="95"/>
    </location>
</feature>
<dbReference type="GO" id="GO:0005886">
    <property type="term" value="C:plasma membrane"/>
    <property type="evidence" value="ECO:0007669"/>
    <property type="project" value="UniProtKB-SubCell"/>
</dbReference>
<evidence type="ECO:0000256" key="6">
    <source>
        <dbReference type="ARBA" id="ARBA00023136"/>
    </source>
</evidence>
<evidence type="ECO:0000313" key="8">
    <source>
        <dbReference type="EMBL" id="MBB6677092.1"/>
    </source>
</evidence>
<keyword evidence="6 7" id="KW-0472">Membrane</keyword>
<comment type="similarity">
    <text evidence="2">Belongs to the chromate ion transporter (CHR) (TC 2.A.51) family.</text>
</comment>
<keyword evidence="4 7" id="KW-0812">Transmembrane</keyword>